<dbReference type="Proteomes" id="UP001164746">
    <property type="component" value="Chromosome 1"/>
</dbReference>
<sequence length="152" mass="16673">PTCALIKPDGKTLHAFGFDAETKYSDLLEEDNDEGGTIDVTAHEVVGKGRVKELYKASGGAWGGTKVDDAFLDFLTLVTGPDVIDSFKKSNLYDYNDMMKRFEMKKRSITHESESKVVMSLPLSLLTTVKQKTGKEVAETAALSKFGKESTI</sequence>
<dbReference type="PANTHER" id="PTHR14187:SF5">
    <property type="entry name" value="HEAT SHOCK 70 KDA PROTEIN 12A"/>
    <property type="match status" value="1"/>
</dbReference>
<evidence type="ECO:0000313" key="1">
    <source>
        <dbReference type="EMBL" id="WAQ93727.1"/>
    </source>
</evidence>
<keyword evidence="2" id="KW-1185">Reference proteome</keyword>
<dbReference type="EMBL" id="CP111012">
    <property type="protein sequence ID" value="WAQ93727.1"/>
    <property type="molecule type" value="Genomic_DNA"/>
</dbReference>
<name>A0ABY7D7S8_MYAAR</name>
<dbReference type="PANTHER" id="PTHR14187">
    <property type="entry name" value="ALPHA KINASE/ELONGATION FACTOR 2 KINASE"/>
    <property type="match status" value="1"/>
</dbReference>
<organism evidence="1 2">
    <name type="scientific">Mya arenaria</name>
    <name type="common">Soft-shell clam</name>
    <dbReference type="NCBI Taxonomy" id="6604"/>
    <lineage>
        <taxon>Eukaryota</taxon>
        <taxon>Metazoa</taxon>
        <taxon>Spiralia</taxon>
        <taxon>Lophotrochozoa</taxon>
        <taxon>Mollusca</taxon>
        <taxon>Bivalvia</taxon>
        <taxon>Autobranchia</taxon>
        <taxon>Heteroconchia</taxon>
        <taxon>Euheterodonta</taxon>
        <taxon>Imparidentia</taxon>
        <taxon>Neoheterodontei</taxon>
        <taxon>Myida</taxon>
        <taxon>Myoidea</taxon>
        <taxon>Myidae</taxon>
        <taxon>Mya</taxon>
    </lineage>
</organism>
<evidence type="ECO:0000313" key="2">
    <source>
        <dbReference type="Proteomes" id="UP001164746"/>
    </source>
</evidence>
<feature type="non-terminal residue" evidence="1">
    <location>
        <position position="152"/>
    </location>
</feature>
<reference evidence="1" key="1">
    <citation type="submission" date="2022-11" db="EMBL/GenBank/DDBJ databases">
        <title>Centuries of genome instability and evolution in soft-shell clam transmissible cancer (bioRxiv).</title>
        <authorList>
            <person name="Hart S.F.M."/>
            <person name="Yonemitsu M.A."/>
            <person name="Giersch R.M."/>
            <person name="Beal B.F."/>
            <person name="Arriagada G."/>
            <person name="Davis B.W."/>
            <person name="Ostrander E.A."/>
            <person name="Goff S.P."/>
            <person name="Metzger M.J."/>
        </authorList>
    </citation>
    <scope>NUCLEOTIDE SEQUENCE</scope>
    <source>
        <strain evidence="1">MELC-2E11</strain>
        <tissue evidence="1">Siphon/mantle</tissue>
    </source>
</reference>
<proteinExistence type="predicted"/>
<protein>
    <submittedName>
        <fullName evidence="1">HS12B-like protein</fullName>
    </submittedName>
</protein>
<accession>A0ABY7D7S8</accession>
<gene>
    <name evidence="1" type="ORF">MAR_006198</name>
</gene>